<reference evidence="2 3" key="1">
    <citation type="submission" date="2023-11" db="EMBL/GenBank/DDBJ databases">
        <title>Halocaridina rubra genome assembly.</title>
        <authorList>
            <person name="Smith C."/>
        </authorList>
    </citation>
    <scope>NUCLEOTIDE SEQUENCE [LARGE SCALE GENOMIC DNA]</scope>
    <source>
        <strain evidence="2">EP-1</strain>
        <tissue evidence="2">Whole</tissue>
    </source>
</reference>
<feature type="region of interest" description="Disordered" evidence="1">
    <location>
        <begin position="1"/>
        <end position="33"/>
    </location>
</feature>
<accession>A0AAN8X7H2</accession>
<evidence type="ECO:0000256" key="1">
    <source>
        <dbReference type="SAM" id="MobiDB-lite"/>
    </source>
</evidence>
<proteinExistence type="predicted"/>
<evidence type="ECO:0000313" key="2">
    <source>
        <dbReference type="EMBL" id="KAK7077651.1"/>
    </source>
</evidence>
<feature type="compositionally biased region" description="Polar residues" evidence="1">
    <location>
        <begin position="11"/>
        <end position="29"/>
    </location>
</feature>
<dbReference type="CDD" id="cd12083">
    <property type="entry name" value="DD_cGKI"/>
    <property type="match status" value="1"/>
</dbReference>
<name>A0AAN8X7H2_HALRR</name>
<gene>
    <name evidence="2" type="ORF">SK128_021921</name>
</gene>
<feature type="non-terminal residue" evidence="2">
    <location>
        <position position="185"/>
    </location>
</feature>
<feature type="compositionally biased region" description="Acidic residues" evidence="1">
    <location>
        <begin position="167"/>
        <end position="176"/>
    </location>
</feature>
<comment type="caution">
    <text evidence="2">The sequence shown here is derived from an EMBL/GenBank/DDBJ whole genome shotgun (WGS) entry which is preliminary data.</text>
</comment>
<dbReference type="Proteomes" id="UP001381693">
    <property type="component" value="Unassembled WGS sequence"/>
</dbReference>
<dbReference type="EMBL" id="JAXCGZ010008439">
    <property type="protein sequence ID" value="KAK7077651.1"/>
    <property type="molecule type" value="Genomic_DNA"/>
</dbReference>
<organism evidence="2 3">
    <name type="scientific">Halocaridina rubra</name>
    <name type="common">Hawaiian red shrimp</name>
    <dbReference type="NCBI Taxonomy" id="373956"/>
    <lineage>
        <taxon>Eukaryota</taxon>
        <taxon>Metazoa</taxon>
        <taxon>Ecdysozoa</taxon>
        <taxon>Arthropoda</taxon>
        <taxon>Crustacea</taxon>
        <taxon>Multicrustacea</taxon>
        <taxon>Malacostraca</taxon>
        <taxon>Eumalacostraca</taxon>
        <taxon>Eucarida</taxon>
        <taxon>Decapoda</taxon>
        <taxon>Pleocyemata</taxon>
        <taxon>Caridea</taxon>
        <taxon>Atyoidea</taxon>
        <taxon>Atyidae</taxon>
        <taxon>Halocaridina</taxon>
    </lineage>
</organism>
<feature type="region of interest" description="Disordered" evidence="1">
    <location>
        <begin position="140"/>
        <end position="185"/>
    </location>
</feature>
<dbReference type="Gene3D" id="1.20.5.170">
    <property type="match status" value="1"/>
</dbReference>
<dbReference type="AlphaFoldDB" id="A0AAN8X7H2"/>
<sequence>MQKWFKPRNGSGDSHVTSSGRNSPVSFSAGSAKGRASLKDTQAALTAALEAVSVKDNVIDNLEKQLQEKDTLIASLTVQLDKLKSVLPPPATSQRPHSINGQRITFRSISFRNQYTHSDHHNRASLQSDKCFNAPVLRNQGKIDGVPEGAEARPKRTAISAEPTEHDYDEYYDPDYDPVVVPKSQ</sequence>
<keyword evidence="3" id="KW-1185">Reference proteome</keyword>
<protein>
    <submittedName>
        <fullName evidence="2">Uncharacterized protein</fullName>
    </submittedName>
</protein>
<evidence type="ECO:0000313" key="3">
    <source>
        <dbReference type="Proteomes" id="UP001381693"/>
    </source>
</evidence>